<keyword evidence="3" id="KW-1185">Reference proteome</keyword>
<proteinExistence type="predicted"/>
<dbReference type="EMBL" id="CP054020">
    <property type="protein sequence ID" value="QKI88174.1"/>
    <property type="molecule type" value="Genomic_DNA"/>
</dbReference>
<reference evidence="2 3" key="1">
    <citation type="submission" date="2020-05" db="EMBL/GenBank/DDBJ databases">
        <title>Thiomicrorhabdus sediminis sp.nov. and Thiomicrorhabdus xiamenensis sp.nov., novel sulfur-oxidizing bacteria isolated from coastal sediment.</title>
        <authorList>
            <person name="Liu X."/>
        </authorList>
    </citation>
    <scope>NUCLEOTIDE SEQUENCE [LARGE SCALE GENOMIC DNA]</scope>
    <source>
        <strain evidence="2 3">G2</strain>
    </source>
</reference>
<sequence length="161" mass="18548">MNETQHQYQFGRGTDAEHLKDQALFKELLEEHQQLQRQTVKLENGIKAQTTSENPHLAKVLQKHVVGMEKRFSKGRAIRSWDPLFAALFEYKDQINMEYHMIKGGVEAVLTSDDPKLVELIHSHDLTLHGFVDKGYAASKHESPKPDWVQYPSKPTCKEPQ</sequence>
<dbReference type="Proteomes" id="UP000504724">
    <property type="component" value="Chromosome"/>
</dbReference>
<accession>A0A7D4NK86</accession>
<dbReference type="KEGG" id="txa:HQN79_00595"/>
<evidence type="ECO:0000313" key="2">
    <source>
        <dbReference type="EMBL" id="QKI88174.1"/>
    </source>
</evidence>
<evidence type="ECO:0000313" key="3">
    <source>
        <dbReference type="Proteomes" id="UP000504724"/>
    </source>
</evidence>
<gene>
    <name evidence="2" type="ORF">HQN79_00595</name>
</gene>
<dbReference type="AlphaFoldDB" id="A0A7D4NK86"/>
<evidence type="ECO:0000256" key="1">
    <source>
        <dbReference type="SAM" id="MobiDB-lite"/>
    </source>
</evidence>
<protein>
    <submittedName>
        <fullName evidence="2">Uncharacterized protein</fullName>
    </submittedName>
</protein>
<name>A0A7D4NK86_9GAMM</name>
<dbReference type="RefSeq" id="WP_173283765.1">
    <property type="nucleotide sequence ID" value="NZ_CP054020.1"/>
</dbReference>
<organism evidence="2 3">
    <name type="scientific">Thiomicrorhabdus xiamenensis</name>
    <dbReference type="NCBI Taxonomy" id="2739063"/>
    <lineage>
        <taxon>Bacteria</taxon>
        <taxon>Pseudomonadati</taxon>
        <taxon>Pseudomonadota</taxon>
        <taxon>Gammaproteobacteria</taxon>
        <taxon>Thiotrichales</taxon>
        <taxon>Piscirickettsiaceae</taxon>
        <taxon>Thiomicrorhabdus</taxon>
    </lineage>
</organism>
<feature type="region of interest" description="Disordered" evidence="1">
    <location>
        <begin position="139"/>
        <end position="161"/>
    </location>
</feature>